<evidence type="ECO:0000313" key="3">
    <source>
        <dbReference type="Proteomes" id="UP000188627"/>
    </source>
</evidence>
<keyword evidence="1" id="KW-0812">Transmembrane</keyword>
<keyword evidence="1" id="KW-1133">Transmembrane helix</keyword>
<reference evidence="3" key="1">
    <citation type="submission" date="2017-01" db="EMBL/GenBank/DDBJ databases">
        <title>Draft genome of the species Salinivibrio sharmensis.</title>
        <authorList>
            <person name="Lopez-Hermoso C."/>
            <person name="De La Haba R."/>
            <person name="Sanchez-Porro C."/>
            <person name="Ventosa A."/>
        </authorList>
    </citation>
    <scope>NUCLEOTIDE SEQUENCE [LARGE SCALE GENOMIC DNA]</scope>
    <source>
        <strain evidence="3">CBH463</strain>
    </source>
</reference>
<evidence type="ECO:0000313" key="2">
    <source>
        <dbReference type="EMBL" id="OOE85066.1"/>
    </source>
</evidence>
<dbReference type="EMBL" id="MUFC01000023">
    <property type="protein sequence ID" value="OOE85066.1"/>
    <property type="molecule type" value="Genomic_DNA"/>
</dbReference>
<organism evidence="2 3">
    <name type="scientific">Salinivibrio sharmensis</name>
    <dbReference type="NCBI Taxonomy" id="390883"/>
    <lineage>
        <taxon>Bacteria</taxon>
        <taxon>Pseudomonadati</taxon>
        <taxon>Pseudomonadota</taxon>
        <taxon>Gammaproteobacteria</taxon>
        <taxon>Vibrionales</taxon>
        <taxon>Vibrionaceae</taxon>
        <taxon>Salinivibrio</taxon>
    </lineage>
</organism>
<evidence type="ECO:0000256" key="1">
    <source>
        <dbReference type="SAM" id="Phobius"/>
    </source>
</evidence>
<keyword evidence="3" id="KW-1185">Reference proteome</keyword>
<sequence>MHLVNGRLLHCAMQWAPVTIGAKFTTNVGWSAAHIVILIGTVLALMPTYAYFNGNDTIQDWH</sequence>
<dbReference type="Proteomes" id="UP000188627">
    <property type="component" value="Unassembled WGS sequence"/>
</dbReference>
<proteinExistence type="predicted"/>
<gene>
    <name evidence="2" type="ORF">BZG74_14515</name>
</gene>
<keyword evidence="1" id="KW-0472">Membrane</keyword>
<accession>A0ABX3K8Z5</accession>
<protein>
    <submittedName>
        <fullName evidence="2">Uncharacterized protein</fullName>
    </submittedName>
</protein>
<comment type="caution">
    <text evidence="2">The sequence shown here is derived from an EMBL/GenBank/DDBJ whole genome shotgun (WGS) entry which is preliminary data.</text>
</comment>
<feature type="transmembrane region" description="Helical" evidence="1">
    <location>
        <begin position="32"/>
        <end position="52"/>
    </location>
</feature>
<name>A0ABX3K8Z5_9GAMM</name>